<keyword evidence="8 10" id="KW-0408">Iron</keyword>
<dbReference type="RefSeq" id="WP_141165076.1">
    <property type="nucleotide sequence ID" value="NZ_VHLH01000001.1"/>
</dbReference>
<proteinExistence type="inferred from homology"/>
<comment type="subcellular location">
    <subcellularLocation>
        <location evidence="10">Cell membrane</location>
        <topology evidence="10">Single-pass type II membrane protein</topology>
    </subcellularLocation>
    <subcellularLocation>
        <location evidence="1">Membrane</location>
    </subcellularLocation>
</comment>
<feature type="binding site" description="covalent" evidence="10 11">
    <location>
        <position position="123"/>
    </location>
    <ligand>
        <name>heme</name>
        <dbReference type="ChEBI" id="CHEBI:30413"/>
    </ligand>
</feature>
<evidence type="ECO:0000256" key="1">
    <source>
        <dbReference type="ARBA" id="ARBA00004370"/>
    </source>
</evidence>
<dbReference type="InterPro" id="IPR036127">
    <property type="entry name" value="CcmE-like_sf"/>
</dbReference>
<dbReference type="HAMAP" id="MF_01959">
    <property type="entry name" value="CcmE"/>
    <property type="match status" value="1"/>
</dbReference>
<evidence type="ECO:0000256" key="2">
    <source>
        <dbReference type="ARBA" id="ARBA00022617"/>
    </source>
</evidence>
<evidence type="ECO:0000256" key="11">
    <source>
        <dbReference type="PIRSR" id="PIRSR604329-50"/>
    </source>
</evidence>
<name>A0A506UHI6_9HYPH</name>
<keyword evidence="5 10" id="KW-0201">Cytochrome c-type biogenesis</keyword>
<evidence type="ECO:0000313" key="12">
    <source>
        <dbReference type="EMBL" id="TPW32773.1"/>
    </source>
</evidence>
<comment type="caution">
    <text evidence="12">The sequence shown here is derived from an EMBL/GenBank/DDBJ whole genome shotgun (WGS) entry which is preliminary data.</text>
</comment>
<dbReference type="NCBIfam" id="NF009731">
    <property type="entry name" value="PRK13254.1-5"/>
    <property type="match status" value="1"/>
</dbReference>
<dbReference type="NCBIfam" id="NF009727">
    <property type="entry name" value="PRK13254.1-1"/>
    <property type="match status" value="1"/>
</dbReference>
<evidence type="ECO:0000256" key="7">
    <source>
        <dbReference type="ARBA" id="ARBA00022989"/>
    </source>
</evidence>
<evidence type="ECO:0000313" key="13">
    <source>
        <dbReference type="Proteomes" id="UP000320314"/>
    </source>
</evidence>
<dbReference type="SUPFAM" id="SSF82093">
    <property type="entry name" value="Heme chaperone CcmE"/>
    <property type="match status" value="1"/>
</dbReference>
<dbReference type="EMBL" id="VHLH01000001">
    <property type="protein sequence ID" value="TPW32773.1"/>
    <property type="molecule type" value="Genomic_DNA"/>
</dbReference>
<protein>
    <recommendedName>
        <fullName evidence="10">Cytochrome c-type biogenesis protein CcmE</fullName>
    </recommendedName>
    <alternativeName>
        <fullName evidence="10">Cytochrome c maturation protein E</fullName>
    </alternativeName>
    <alternativeName>
        <fullName evidence="10">Heme chaperone CcmE</fullName>
    </alternativeName>
</protein>
<dbReference type="PANTHER" id="PTHR34128:SF2">
    <property type="entry name" value="CYTOCHROME C-TYPE BIOGENESIS PROTEIN CCME HOMOLOG, MITOCHONDRIAL"/>
    <property type="match status" value="1"/>
</dbReference>
<comment type="function">
    <text evidence="10">Heme chaperone required for the biogenesis of c-type cytochromes. Transiently binds heme delivered by CcmC and transfers the heme to apo-cytochromes in a process facilitated by CcmF and CcmH.</text>
</comment>
<keyword evidence="2 10" id="KW-0349">Heme</keyword>
<evidence type="ECO:0000256" key="8">
    <source>
        <dbReference type="ARBA" id="ARBA00023004"/>
    </source>
</evidence>
<dbReference type="PANTHER" id="PTHR34128">
    <property type="entry name" value="CYTOCHROME C-TYPE BIOGENESIS PROTEIN CCME HOMOLOG, MITOCHONDRIAL"/>
    <property type="match status" value="1"/>
</dbReference>
<feature type="topological domain" description="Cytoplasmic" evidence="10">
    <location>
        <begin position="1"/>
        <end position="7"/>
    </location>
</feature>
<dbReference type="GO" id="GO:0020037">
    <property type="term" value="F:heme binding"/>
    <property type="evidence" value="ECO:0007669"/>
    <property type="project" value="InterPro"/>
</dbReference>
<comment type="similarity">
    <text evidence="10">Belongs to the CcmE/CycJ family.</text>
</comment>
<evidence type="ECO:0000256" key="3">
    <source>
        <dbReference type="ARBA" id="ARBA00022692"/>
    </source>
</evidence>
<dbReference type="Pfam" id="PF03100">
    <property type="entry name" value="CcmE"/>
    <property type="match status" value="1"/>
</dbReference>
<dbReference type="Proteomes" id="UP000320314">
    <property type="component" value="Unassembled WGS sequence"/>
</dbReference>
<dbReference type="InterPro" id="IPR012340">
    <property type="entry name" value="NA-bd_OB-fold"/>
</dbReference>
<dbReference type="OrthoDB" id="9793584at2"/>
<keyword evidence="13" id="KW-1185">Reference proteome</keyword>
<keyword evidence="10" id="KW-1003">Cell membrane</keyword>
<keyword evidence="4 10" id="KW-0479">Metal-binding</keyword>
<evidence type="ECO:0000256" key="4">
    <source>
        <dbReference type="ARBA" id="ARBA00022723"/>
    </source>
</evidence>
<feature type="binding site" description="axial binding residue" evidence="10 11">
    <location>
        <position position="127"/>
    </location>
    <ligand>
        <name>heme</name>
        <dbReference type="ChEBI" id="CHEBI:30413"/>
    </ligand>
    <ligandPart>
        <name>Fe</name>
        <dbReference type="ChEBI" id="CHEBI:18248"/>
    </ligandPart>
</feature>
<dbReference type="GO" id="GO:0005886">
    <property type="term" value="C:plasma membrane"/>
    <property type="evidence" value="ECO:0007669"/>
    <property type="project" value="UniProtKB-SubCell"/>
</dbReference>
<dbReference type="GO" id="GO:0046872">
    <property type="term" value="F:metal ion binding"/>
    <property type="evidence" value="ECO:0007669"/>
    <property type="project" value="UniProtKB-KW"/>
</dbReference>
<evidence type="ECO:0000256" key="5">
    <source>
        <dbReference type="ARBA" id="ARBA00022748"/>
    </source>
</evidence>
<keyword evidence="6 10" id="KW-0735">Signal-anchor</keyword>
<organism evidence="12 13">
    <name type="scientific">Pararhizobium mangrovi</name>
    <dbReference type="NCBI Taxonomy" id="2590452"/>
    <lineage>
        <taxon>Bacteria</taxon>
        <taxon>Pseudomonadati</taxon>
        <taxon>Pseudomonadota</taxon>
        <taxon>Alphaproteobacteria</taxon>
        <taxon>Hyphomicrobiales</taxon>
        <taxon>Rhizobiaceae</taxon>
        <taxon>Rhizobium/Agrobacterium group</taxon>
        <taxon>Pararhizobium</taxon>
    </lineage>
</organism>
<keyword evidence="7 10" id="KW-1133">Transmembrane helix</keyword>
<reference evidence="12 13" key="1">
    <citation type="submission" date="2019-06" db="EMBL/GenBank/DDBJ databases">
        <authorList>
            <person name="Li M."/>
        </authorList>
    </citation>
    <scope>NUCLEOTIDE SEQUENCE [LARGE SCALE GENOMIC DNA]</scope>
    <source>
        <strain evidence="12 13">BGMRC6574</strain>
    </source>
</reference>
<gene>
    <name evidence="10 12" type="primary">ccmE</name>
    <name evidence="10" type="synonym">cycJ</name>
    <name evidence="12" type="ORF">FJU11_00675</name>
</gene>
<dbReference type="Gene3D" id="2.40.50.140">
    <property type="entry name" value="Nucleic acid-binding proteins"/>
    <property type="match status" value="1"/>
</dbReference>
<feature type="topological domain" description="Extracellular" evidence="10">
    <location>
        <begin position="29"/>
        <end position="154"/>
    </location>
</feature>
<accession>A0A506UHI6</accession>
<dbReference type="InterPro" id="IPR004329">
    <property type="entry name" value="CcmE"/>
</dbReference>
<keyword evidence="9 10" id="KW-0472">Membrane</keyword>
<keyword evidence="3 10" id="KW-0812">Transmembrane</keyword>
<sequence>MTRKQKRLSILAGGMGFLAVAAGLVMMALSSDITFFRTPSQLVAERPDPAMRIRLGGLVEPGTIVRGQGTKVSFDVTDRKNKVKVVYTGILPDLFRAGQGVVAEGSFAGGGSTFVADTVLAKHDEKYMPKEVADALKAKGEWYGDTADEKTARK</sequence>
<dbReference type="AlphaFoldDB" id="A0A506UHI6"/>
<dbReference type="GO" id="GO:0017003">
    <property type="term" value="P:protein-heme linkage"/>
    <property type="evidence" value="ECO:0007669"/>
    <property type="project" value="UniProtKB-UniRule"/>
</dbReference>
<evidence type="ECO:0000256" key="6">
    <source>
        <dbReference type="ARBA" id="ARBA00022968"/>
    </source>
</evidence>
<dbReference type="GO" id="GO:0017004">
    <property type="term" value="P:cytochrome complex assembly"/>
    <property type="evidence" value="ECO:0007669"/>
    <property type="project" value="UniProtKB-KW"/>
</dbReference>
<evidence type="ECO:0000256" key="10">
    <source>
        <dbReference type="HAMAP-Rule" id="MF_01959"/>
    </source>
</evidence>
<evidence type="ECO:0000256" key="9">
    <source>
        <dbReference type="ARBA" id="ARBA00023136"/>
    </source>
</evidence>